<protein>
    <submittedName>
        <fullName evidence="2">Amidohydrolase family protein</fullName>
    </submittedName>
</protein>
<dbReference type="Pfam" id="PF01979">
    <property type="entry name" value="Amidohydro_1"/>
    <property type="match status" value="1"/>
</dbReference>
<dbReference type="InterPro" id="IPR032466">
    <property type="entry name" value="Metal_Hydrolase"/>
</dbReference>
<evidence type="ECO:0000313" key="3">
    <source>
        <dbReference type="Proteomes" id="UP001501116"/>
    </source>
</evidence>
<dbReference type="PANTHER" id="PTHR43135">
    <property type="entry name" value="ALPHA-D-RIBOSE 1-METHYLPHOSPHONATE 5-TRIPHOSPHATE DIPHOSPHATASE"/>
    <property type="match status" value="1"/>
</dbReference>
<dbReference type="EMBL" id="BAAANN010000057">
    <property type="protein sequence ID" value="GAA1990843.1"/>
    <property type="molecule type" value="Genomic_DNA"/>
</dbReference>
<sequence length="510" mass="55191">MCEPPGSDSISRMATNISRRSALVAGAAAGIASTTTWPAVAVAERPGRGTAFTHATVLDPASGRVLPDTTVLVRGDTIAEVGGQVRLDGATEVDLRGKYVIPGLADMHAHAVADGIDTGLYVANGVTTVREMAGSPKAREWRDRIEAGKLLGPRYAVGSRMIDGLPTIWDPKWIDIVQVGDPAAARAAVREEVARGADFIKVYSRVPRDAYRALADEAHRHDVPFVGHCPDAVPLHEAADLGQASVEHLFWTPFETSTREAWIRAEIQRIRLGLGDYAGWFAVLHPLEWTAAHTYSPVKARRLHEKLARHAVRQVPTLAMHRGLDFARTVDMNDPRNKYLPASTLATQEMARQEFYLKDRAPAQDAEWAAMFDHRLRTVRRLHEAGVPLMTGTDTGTVAVWPGFSVHDELQLFVAAGIPPMAALHASTAEPAAFLGTRTGRIAPGHAADLAVLDADPLHDIRNTRKLSGVVVRGRYVDAAERLRILAEVERTAATTPPEAAAAGCPCHAH</sequence>
<feature type="domain" description="Amidohydrolase-related" evidence="1">
    <location>
        <begin position="99"/>
        <end position="476"/>
    </location>
</feature>
<dbReference type="Gene3D" id="2.30.40.10">
    <property type="entry name" value="Urease, subunit C, domain 1"/>
    <property type="match status" value="2"/>
</dbReference>
<accession>A0ABP5E3A2</accession>
<dbReference type="InterPro" id="IPR051781">
    <property type="entry name" value="Metallo-dep_Hydrolase"/>
</dbReference>
<name>A0ABP5E3A2_9PSEU</name>
<dbReference type="Gene3D" id="3.20.20.140">
    <property type="entry name" value="Metal-dependent hydrolases"/>
    <property type="match status" value="1"/>
</dbReference>
<dbReference type="InterPro" id="IPR006680">
    <property type="entry name" value="Amidohydro-rel"/>
</dbReference>
<dbReference type="PROSITE" id="PS51318">
    <property type="entry name" value="TAT"/>
    <property type="match status" value="1"/>
</dbReference>
<dbReference type="InterPro" id="IPR011059">
    <property type="entry name" value="Metal-dep_hydrolase_composite"/>
</dbReference>
<comment type="caution">
    <text evidence="2">The sequence shown here is derived from an EMBL/GenBank/DDBJ whole genome shotgun (WGS) entry which is preliminary data.</text>
</comment>
<proteinExistence type="predicted"/>
<dbReference type="Gene3D" id="3.30.110.90">
    <property type="entry name" value="Amidohydrolase"/>
    <property type="match status" value="1"/>
</dbReference>
<dbReference type="Proteomes" id="UP001501116">
    <property type="component" value="Unassembled WGS sequence"/>
</dbReference>
<organism evidence="2 3">
    <name type="scientific">Amycolatopsis minnesotensis</name>
    <dbReference type="NCBI Taxonomy" id="337894"/>
    <lineage>
        <taxon>Bacteria</taxon>
        <taxon>Bacillati</taxon>
        <taxon>Actinomycetota</taxon>
        <taxon>Actinomycetes</taxon>
        <taxon>Pseudonocardiales</taxon>
        <taxon>Pseudonocardiaceae</taxon>
        <taxon>Amycolatopsis</taxon>
    </lineage>
</organism>
<reference evidence="3" key="1">
    <citation type="journal article" date="2019" name="Int. J. Syst. Evol. Microbiol.">
        <title>The Global Catalogue of Microorganisms (GCM) 10K type strain sequencing project: providing services to taxonomists for standard genome sequencing and annotation.</title>
        <authorList>
            <consortium name="The Broad Institute Genomics Platform"/>
            <consortium name="The Broad Institute Genome Sequencing Center for Infectious Disease"/>
            <person name="Wu L."/>
            <person name="Ma J."/>
        </authorList>
    </citation>
    <scope>NUCLEOTIDE SEQUENCE [LARGE SCALE GENOMIC DNA]</scope>
    <source>
        <strain evidence="3">JCM 14545</strain>
    </source>
</reference>
<keyword evidence="3" id="KW-1185">Reference proteome</keyword>
<dbReference type="SUPFAM" id="SSF51556">
    <property type="entry name" value="Metallo-dependent hydrolases"/>
    <property type="match status" value="1"/>
</dbReference>
<evidence type="ECO:0000259" key="1">
    <source>
        <dbReference type="Pfam" id="PF01979"/>
    </source>
</evidence>
<dbReference type="SUPFAM" id="SSF51338">
    <property type="entry name" value="Composite domain of metallo-dependent hydrolases"/>
    <property type="match status" value="1"/>
</dbReference>
<dbReference type="PANTHER" id="PTHR43135:SF3">
    <property type="entry name" value="ALPHA-D-RIBOSE 1-METHYLPHOSPHONATE 5-TRIPHOSPHATE DIPHOSPHATASE"/>
    <property type="match status" value="1"/>
</dbReference>
<dbReference type="InterPro" id="IPR006311">
    <property type="entry name" value="TAT_signal"/>
</dbReference>
<dbReference type="Gene3D" id="1.20.58.520">
    <property type="entry name" value="Amidohydrolase"/>
    <property type="match status" value="1"/>
</dbReference>
<evidence type="ECO:0000313" key="2">
    <source>
        <dbReference type="EMBL" id="GAA1990843.1"/>
    </source>
</evidence>
<gene>
    <name evidence="2" type="ORF">GCM10009754_81580</name>
</gene>